<dbReference type="GO" id="GO:0016114">
    <property type="term" value="P:terpenoid biosynthetic process"/>
    <property type="evidence" value="ECO:0007669"/>
    <property type="project" value="InterPro"/>
</dbReference>
<dbReference type="GO" id="GO:0000287">
    <property type="term" value="F:magnesium ion binding"/>
    <property type="evidence" value="ECO:0007669"/>
    <property type="project" value="InterPro"/>
</dbReference>
<evidence type="ECO:0000259" key="4">
    <source>
        <dbReference type="Pfam" id="PF03936"/>
    </source>
</evidence>
<dbReference type="InterPro" id="IPR008949">
    <property type="entry name" value="Isoprenoid_synthase_dom_sf"/>
</dbReference>
<accession>A0A9R0PK09</accession>
<sequence>MYMVCYIPWPVREHDRAQWKGLDKMMALSTAGDIAISELQVKQEAMEEMKGSEERLRERVDQLKKVTSELFEFCSDSVVGTMKLVDTLEHLSIDHHFEGHIATALSNIHGAELDSSSLHDVALRFRLLRQHGLWVSPDEFDKFKEADGTFNDEIMSDPRGLLSLYNASYLLIPGEVELESAMLFSRHRLQTMVNGLASPLAEQVRRFLQIPLPRTLKRYEALQYIAEYKMEQAGSPDRAQGIFSIYKLKPHVELCGWGNGLYEEVGLSYARDRIVECYLWSFIVYYEQNYAPARIILAKLVLLASLLDDTYDTYATLEDSQKLNVAIQRWDMGVIPLLPDYLKKYYARVMDTFKEIEDELKQDDKYRMTYCRKGFQTLSSYYLQEAEWFHRNYMPRFQEQVNVSVITSGSTTLSVGLLVGMGDEANNEAFEWAIGCTDVVMACGKVTRFMDDLAAFKRGKNKMDVPSSLECYINEHNVTSEVAITVLDGLVEDAWKTINRERFVCPTLLPFVNRVINLTTSMSVLFHDGGDGYTYNKDSEGMIEKLFAKPIPL</sequence>
<keyword evidence="2" id="KW-0175">Coiled coil</keyword>
<keyword evidence="6" id="KW-1185">Reference proteome</keyword>
<gene>
    <name evidence="5" type="ORF">TRITD_1Av1G002590</name>
</gene>
<dbReference type="SUPFAM" id="SSF48576">
    <property type="entry name" value="Terpenoid synthases"/>
    <property type="match status" value="1"/>
</dbReference>
<keyword evidence="1" id="KW-0479">Metal-binding</keyword>
<feature type="domain" description="Terpene synthase N-terminal" evidence="3">
    <location>
        <begin position="41"/>
        <end position="208"/>
    </location>
</feature>
<feature type="coiled-coil region" evidence="2">
    <location>
        <begin position="39"/>
        <end position="66"/>
    </location>
</feature>
<proteinExistence type="predicted"/>
<dbReference type="Gene3D" id="1.10.600.10">
    <property type="entry name" value="Farnesyl Diphosphate Synthase"/>
    <property type="match status" value="1"/>
</dbReference>
<dbReference type="InterPro" id="IPR036965">
    <property type="entry name" value="Terpene_synth_N_sf"/>
</dbReference>
<dbReference type="InterPro" id="IPR050148">
    <property type="entry name" value="Terpene_synthase-like"/>
</dbReference>
<dbReference type="Pfam" id="PF03936">
    <property type="entry name" value="Terpene_synth_C"/>
    <property type="match status" value="1"/>
</dbReference>
<evidence type="ECO:0000256" key="2">
    <source>
        <dbReference type="SAM" id="Coils"/>
    </source>
</evidence>
<dbReference type="AlphaFoldDB" id="A0A9R0PK09"/>
<dbReference type="GO" id="GO:0010333">
    <property type="term" value="F:terpene synthase activity"/>
    <property type="evidence" value="ECO:0007669"/>
    <property type="project" value="InterPro"/>
</dbReference>
<dbReference type="PANTHER" id="PTHR31225">
    <property type="entry name" value="OS04G0344100 PROTEIN-RELATED"/>
    <property type="match status" value="1"/>
</dbReference>
<dbReference type="OMA" id="FSRWGNN"/>
<name>A0A9R0PK09_TRITD</name>
<dbReference type="InterPro" id="IPR005630">
    <property type="entry name" value="Terpene_synthase_metal-bd"/>
</dbReference>
<feature type="domain" description="Terpene synthase metal-binding" evidence="4">
    <location>
        <begin position="264"/>
        <end position="497"/>
    </location>
</feature>
<evidence type="ECO:0000313" key="6">
    <source>
        <dbReference type="Proteomes" id="UP000324705"/>
    </source>
</evidence>
<evidence type="ECO:0000259" key="3">
    <source>
        <dbReference type="Pfam" id="PF01397"/>
    </source>
</evidence>
<dbReference type="Pfam" id="PF01397">
    <property type="entry name" value="Terpene_synth"/>
    <property type="match status" value="1"/>
</dbReference>
<organism evidence="5 6">
    <name type="scientific">Triticum turgidum subsp. durum</name>
    <name type="common">Durum wheat</name>
    <name type="synonym">Triticum durum</name>
    <dbReference type="NCBI Taxonomy" id="4567"/>
    <lineage>
        <taxon>Eukaryota</taxon>
        <taxon>Viridiplantae</taxon>
        <taxon>Streptophyta</taxon>
        <taxon>Embryophyta</taxon>
        <taxon>Tracheophyta</taxon>
        <taxon>Spermatophyta</taxon>
        <taxon>Magnoliopsida</taxon>
        <taxon>Liliopsida</taxon>
        <taxon>Poales</taxon>
        <taxon>Poaceae</taxon>
        <taxon>BOP clade</taxon>
        <taxon>Pooideae</taxon>
        <taxon>Triticodae</taxon>
        <taxon>Triticeae</taxon>
        <taxon>Triticinae</taxon>
        <taxon>Triticum</taxon>
    </lineage>
</organism>
<dbReference type="InterPro" id="IPR008930">
    <property type="entry name" value="Terpenoid_cyclase/PrenylTrfase"/>
</dbReference>
<dbReference type="InterPro" id="IPR001906">
    <property type="entry name" value="Terpene_synth_N"/>
</dbReference>
<dbReference type="Gene3D" id="1.50.10.130">
    <property type="entry name" value="Terpene synthase, N-terminal domain"/>
    <property type="match status" value="1"/>
</dbReference>
<dbReference type="Gramene" id="TRITD1Av1G002590.2">
    <property type="protein sequence ID" value="TRITD1Av1G002590.2"/>
    <property type="gene ID" value="TRITD1Av1G002590"/>
</dbReference>
<evidence type="ECO:0000313" key="5">
    <source>
        <dbReference type="EMBL" id="VAH00281.1"/>
    </source>
</evidence>
<dbReference type="EMBL" id="LT934111">
    <property type="protein sequence ID" value="VAH00281.1"/>
    <property type="molecule type" value="Genomic_DNA"/>
</dbReference>
<reference evidence="5 6" key="1">
    <citation type="submission" date="2017-09" db="EMBL/GenBank/DDBJ databases">
        <authorList>
            <consortium name="International Durum Wheat Genome Sequencing Consortium (IDWGSC)"/>
            <person name="Milanesi L."/>
        </authorList>
    </citation>
    <scope>NUCLEOTIDE SEQUENCE [LARGE SCALE GENOMIC DNA]</scope>
    <source>
        <strain evidence="6">cv. Svevo</strain>
    </source>
</reference>
<dbReference type="PANTHER" id="PTHR31225:SF186">
    <property type="entry name" value="TAU-CADINOL SYNTHASE"/>
    <property type="match status" value="1"/>
</dbReference>
<dbReference type="Proteomes" id="UP000324705">
    <property type="component" value="Chromosome 1A"/>
</dbReference>
<dbReference type="SUPFAM" id="SSF48239">
    <property type="entry name" value="Terpenoid cyclases/Protein prenyltransferases"/>
    <property type="match status" value="1"/>
</dbReference>
<evidence type="ECO:0000256" key="1">
    <source>
        <dbReference type="ARBA" id="ARBA00022723"/>
    </source>
</evidence>
<evidence type="ECO:0008006" key="7">
    <source>
        <dbReference type="Google" id="ProtNLM"/>
    </source>
</evidence>
<protein>
    <recommendedName>
        <fullName evidence="7">Terpene synthase</fullName>
    </recommendedName>
</protein>